<keyword evidence="4" id="KW-1185">Reference proteome</keyword>
<feature type="transmembrane region" description="Helical" evidence="2">
    <location>
        <begin position="208"/>
        <end position="229"/>
    </location>
</feature>
<dbReference type="GO" id="GO:0015297">
    <property type="term" value="F:antiporter activity"/>
    <property type="evidence" value="ECO:0007669"/>
    <property type="project" value="InterPro"/>
</dbReference>
<keyword evidence="2" id="KW-0472">Membrane</keyword>
<evidence type="ECO:0000256" key="2">
    <source>
        <dbReference type="SAM" id="Phobius"/>
    </source>
</evidence>
<accession>A0AAW0F0X0</accession>
<comment type="similarity">
    <text evidence="1">Belongs to the multi antimicrobial extrusion (MATE) (TC 2.A.66.1) family.</text>
</comment>
<keyword evidence="2" id="KW-1133">Transmembrane helix</keyword>
<feature type="transmembrane region" description="Helical" evidence="2">
    <location>
        <begin position="69"/>
        <end position="91"/>
    </location>
</feature>
<evidence type="ECO:0000313" key="3">
    <source>
        <dbReference type="EMBL" id="KAK7199046.1"/>
    </source>
</evidence>
<sequence length="550" mass="58713">MAVESGEAVIRDAVEESAADVPLARKELLLQTLRILVPTDVSSLLWMSTQTITLYYVGKCHRTLGTAQYSASIIIFNMCAFSIIMGFGAAIDTLSSQAFGADPKSTEVGETLQMALALNFTLGVVFSIFFMNSRPMMCALFDADVCDGVAKFLRYAPLYLFAQIISGVMSKTMYAQKLPEVVAVANAVAALSSPLANHFLTPLGIHGAALALGAAVGLCSLTHILFAIFHPKAIIRCAPWPSPKLRSLAAWRLFFRVGVPALVATCAEWWAFEIQTVIAAKISTSALAVHGVAMNLVGLLFSISVGMSVAASVIVGNSLGAGKPRQARQFAYFVLVCDVGLGLVTAVVMLLFGSHIARFYGAEDDVITGVRSIIPLVALCHAGDSVQFCLQGVFRGAGRPTQAGVAVLLTLWCVGVPASVLFVFVLHIGVYGCIGGIVVGMCCEIPLLCWWMRKFDWSVLATEARTLQGLPSAATDVAMVDSFDSEAADVCGHTHTRSSSVSSHHSHASHCVRTTAKGEYERELHERTPSILEEACCSLHNSFAMPPRGI</sequence>
<proteinExistence type="inferred from homology"/>
<dbReference type="NCBIfam" id="TIGR00797">
    <property type="entry name" value="matE"/>
    <property type="match status" value="1"/>
</dbReference>
<reference evidence="3 4" key="1">
    <citation type="journal article" date="2021" name="MBio">
        <title>A New Model Trypanosomatid, Novymonas esmeraldas: Genomic Perception of Its 'Candidatus Pandoraea novymonadis' Endosymbiont.</title>
        <authorList>
            <person name="Zakharova A."/>
            <person name="Saura A."/>
            <person name="Butenko A."/>
            <person name="Podesvova L."/>
            <person name="Warmusova S."/>
            <person name="Kostygov A.Y."/>
            <person name="Nenarokova A."/>
            <person name="Lukes J."/>
            <person name="Opperdoes F.R."/>
            <person name="Yurchenko V."/>
        </authorList>
    </citation>
    <scope>NUCLEOTIDE SEQUENCE [LARGE SCALE GENOMIC DNA]</scope>
    <source>
        <strain evidence="3 4">E262AT.01</strain>
    </source>
</reference>
<evidence type="ECO:0000256" key="1">
    <source>
        <dbReference type="ARBA" id="ARBA00010199"/>
    </source>
</evidence>
<feature type="transmembrane region" description="Helical" evidence="2">
    <location>
        <begin position="434"/>
        <end position="452"/>
    </location>
</feature>
<evidence type="ECO:0000313" key="4">
    <source>
        <dbReference type="Proteomes" id="UP001430356"/>
    </source>
</evidence>
<feature type="transmembrane region" description="Helical" evidence="2">
    <location>
        <begin position="406"/>
        <end position="428"/>
    </location>
</feature>
<dbReference type="AlphaFoldDB" id="A0AAW0F0X0"/>
<organism evidence="3 4">
    <name type="scientific">Novymonas esmeraldas</name>
    <dbReference type="NCBI Taxonomy" id="1808958"/>
    <lineage>
        <taxon>Eukaryota</taxon>
        <taxon>Discoba</taxon>
        <taxon>Euglenozoa</taxon>
        <taxon>Kinetoplastea</taxon>
        <taxon>Metakinetoplastina</taxon>
        <taxon>Trypanosomatida</taxon>
        <taxon>Trypanosomatidae</taxon>
        <taxon>Novymonas</taxon>
    </lineage>
</organism>
<dbReference type="InterPro" id="IPR002528">
    <property type="entry name" value="MATE_fam"/>
</dbReference>
<feature type="transmembrane region" description="Helical" evidence="2">
    <location>
        <begin position="111"/>
        <end position="131"/>
    </location>
</feature>
<keyword evidence="2" id="KW-0812">Transmembrane</keyword>
<protein>
    <submittedName>
        <fullName evidence="3">MatE</fullName>
    </submittedName>
</protein>
<dbReference type="EMBL" id="JAECZO010000204">
    <property type="protein sequence ID" value="KAK7199046.1"/>
    <property type="molecule type" value="Genomic_DNA"/>
</dbReference>
<dbReference type="GO" id="GO:0016020">
    <property type="term" value="C:membrane"/>
    <property type="evidence" value="ECO:0007669"/>
    <property type="project" value="InterPro"/>
</dbReference>
<dbReference type="PANTHER" id="PTHR11206">
    <property type="entry name" value="MULTIDRUG RESISTANCE PROTEIN"/>
    <property type="match status" value="1"/>
</dbReference>
<dbReference type="Proteomes" id="UP001430356">
    <property type="component" value="Unassembled WGS sequence"/>
</dbReference>
<feature type="transmembrane region" description="Helical" evidence="2">
    <location>
        <begin position="292"/>
        <end position="318"/>
    </location>
</feature>
<gene>
    <name evidence="3" type="ORF">NESM_000872800</name>
</gene>
<dbReference type="Pfam" id="PF01554">
    <property type="entry name" value="MatE"/>
    <property type="match status" value="2"/>
</dbReference>
<dbReference type="GO" id="GO:0042910">
    <property type="term" value="F:xenobiotic transmembrane transporter activity"/>
    <property type="evidence" value="ECO:0007669"/>
    <property type="project" value="InterPro"/>
</dbReference>
<feature type="transmembrane region" description="Helical" evidence="2">
    <location>
        <begin position="250"/>
        <end position="272"/>
    </location>
</feature>
<comment type="caution">
    <text evidence="3">The sequence shown here is derived from an EMBL/GenBank/DDBJ whole genome shotgun (WGS) entry which is preliminary data.</text>
</comment>
<name>A0AAW0F0X0_9TRYP</name>
<feature type="transmembrane region" description="Helical" evidence="2">
    <location>
        <begin position="330"/>
        <end position="353"/>
    </location>
</feature>